<reference evidence="1" key="1">
    <citation type="journal article" date="2023" name="Mol. Phylogenet. Evol.">
        <title>Genome-scale phylogeny and comparative genomics of the fungal order Sordariales.</title>
        <authorList>
            <person name="Hensen N."/>
            <person name="Bonometti L."/>
            <person name="Westerberg I."/>
            <person name="Brannstrom I.O."/>
            <person name="Guillou S."/>
            <person name="Cros-Aarteil S."/>
            <person name="Calhoun S."/>
            <person name="Haridas S."/>
            <person name="Kuo A."/>
            <person name="Mondo S."/>
            <person name="Pangilinan J."/>
            <person name="Riley R."/>
            <person name="LaButti K."/>
            <person name="Andreopoulos B."/>
            <person name="Lipzen A."/>
            <person name="Chen C."/>
            <person name="Yan M."/>
            <person name="Daum C."/>
            <person name="Ng V."/>
            <person name="Clum A."/>
            <person name="Steindorff A."/>
            <person name="Ohm R.A."/>
            <person name="Martin F."/>
            <person name="Silar P."/>
            <person name="Natvig D.O."/>
            <person name="Lalanne C."/>
            <person name="Gautier V."/>
            <person name="Ament-Velasquez S.L."/>
            <person name="Kruys A."/>
            <person name="Hutchinson M.I."/>
            <person name="Powell A.J."/>
            <person name="Barry K."/>
            <person name="Miller A.N."/>
            <person name="Grigoriev I.V."/>
            <person name="Debuchy R."/>
            <person name="Gladieux P."/>
            <person name="Hiltunen Thoren M."/>
            <person name="Johannesson H."/>
        </authorList>
    </citation>
    <scope>NUCLEOTIDE SEQUENCE</scope>
    <source>
        <strain evidence="1">CBS 168.71</strain>
    </source>
</reference>
<dbReference type="AlphaFoldDB" id="A0AAE0HFN7"/>
<gene>
    <name evidence="1" type="ORF">B0H64DRAFT_396018</name>
</gene>
<organism evidence="1 2">
    <name type="scientific">Chaetomium fimeti</name>
    <dbReference type="NCBI Taxonomy" id="1854472"/>
    <lineage>
        <taxon>Eukaryota</taxon>
        <taxon>Fungi</taxon>
        <taxon>Dikarya</taxon>
        <taxon>Ascomycota</taxon>
        <taxon>Pezizomycotina</taxon>
        <taxon>Sordariomycetes</taxon>
        <taxon>Sordariomycetidae</taxon>
        <taxon>Sordariales</taxon>
        <taxon>Chaetomiaceae</taxon>
        <taxon>Chaetomium</taxon>
    </lineage>
</organism>
<dbReference type="RefSeq" id="XP_062659217.1">
    <property type="nucleotide sequence ID" value="XM_062803809.1"/>
</dbReference>
<evidence type="ECO:0000313" key="1">
    <source>
        <dbReference type="EMBL" id="KAK3295703.1"/>
    </source>
</evidence>
<dbReference type="Proteomes" id="UP001278766">
    <property type="component" value="Unassembled WGS sequence"/>
</dbReference>
<comment type="caution">
    <text evidence="1">The sequence shown here is derived from an EMBL/GenBank/DDBJ whole genome shotgun (WGS) entry which is preliminary data.</text>
</comment>
<protein>
    <submittedName>
        <fullName evidence="1">Uncharacterized protein</fullName>
    </submittedName>
</protein>
<accession>A0AAE0HFN7</accession>
<sequence>MVSSRRKKSSRMHERNIKQTPASKLFCFRDLIIFNVALFRLGSETHSHFKQISHSLPLHASSAQSRPACSSPPDDQVSNYAPALQAITHHVDGRPLSSPRCELSITNGNKSLCATVMTVGFERANHQVVLNGVMTGPRCHNTNTTPLFVGGSKLSHLYMQLSSSGAHNGNNGTCGKARSGHWMMGLQAERGTASRVGHVPSWRGLGNVAGCGLLSLENEGT</sequence>
<dbReference type="GeneID" id="87840757"/>
<keyword evidence="2" id="KW-1185">Reference proteome</keyword>
<reference evidence="1" key="2">
    <citation type="submission" date="2023-06" db="EMBL/GenBank/DDBJ databases">
        <authorList>
            <consortium name="Lawrence Berkeley National Laboratory"/>
            <person name="Haridas S."/>
            <person name="Hensen N."/>
            <person name="Bonometti L."/>
            <person name="Westerberg I."/>
            <person name="Brannstrom I.O."/>
            <person name="Guillou S."/>
            <person name="Cros-Aarteil S."/>
            <person name="Calhoun S."/>
            <person name="Kuo A."/>
            <person name="Mondo S."/>
            <person name="Pangilinan J."/>
            <person name="Riley R."/>
            <person name="Labutti K."/>
            <person name="Andreopoulos B."/>
            <person name="Lipzen A."/>
            <person name="Chen C."/>
            <person name="Yanf M."/>
            <person name="Daum C."/>
            <person name="Ng V."/>
            <person name="Clum A."/>
            <person name="Steindorff A."/>
            <person name="Ohm R."/>
            <person name="Martin F."/>
            <person name="Silar P."/>
            <person name="Natvig D."/>
            <person name="Lalanne C."/>
            <person name="Gautier V."/>
            <person name="Ament-Velasquez S.L."/>
            <person name="Kruys A."/>
            <person name="Hutchinson M.I."/>
            <person name="Powell A.J."/>
            <person name="Barry K."/>
            <person name="Miller A.N."/>
            <person name="Grigoriev I.V."/>
            <person name="Debuchy R."/>
            <person name="Gladieux P."/>
            <person name="Thoren M.H."/>
            <person name="Johannesson H."/>
        </authorList>
    </citation>
    <scope>NUCLEOTIDE SEQUENCE</scope>
    <source>
        <strain evidence="1">CBS 168.71</strain>
    </source>
</reference>
<dbReference type="EMBL" id="JAUEPN010000004">
    <property type="protein sequence ID" value="KAK3295703.1"/>
    <property type="molecule type" value="Genomic_DNA"/>
</dbReference>
<name>A0AAE0HFN7_9PEZI</name>
<proteinExistence type="predicted"/>
<evidence type="ECO:0000313" key="2">
    <source>
        <dbReference type="Proteomes" id="UP001278766"/>
    </source>
</evidence>